<dbReference type="InterPro" id="IPR003509">
    <property type="entry name" value="UPF0102_YraN-like"/>
</dbReference>
<dbReference type="SUPFAM" id="SSF52980">
    <property type="entry name" value="Restriction endonuclease-like"/>
    <property type="match status" value="1"/>
</dbReference>
<comment type="caution">
    <text evidence="3">The sequence shown here is derived from an EMBL/GenBank/DDBJ whole genome shotgun (WGS) entry which is preliminary data.</text>
</comment>
<dbReference type="GO" id="GO:0003676">
    <property type="term" value="F:nucleic acid binding"/>
    <property type="evidence" value="ECO:0007669"/>
    <property type="project" value="InterPro"/>
</dbReference>
<dbReference type="NCBIfam" id="NF009150">
    <property type="entry name" value="PRK12497.1-3"/>
    <property type="match status" value="1"/>
</dbReference>
<proteinExistence type="inferred from homology"/>
<gene>
    <name evidence="3" type="ORF">CWE25_07070</name>
</gene>
<dbReference type="AlphaFoldDB" id="A0A432Y2H1"/>
<evidence type="ECO:0000313" key="4">
    <source>
        <dbReference type="Proteomes" id="UP000287330"/>
    </source>
</evidence>
<dbReference type="Gene3D" id="3.40.1350.10">
    <property type="match status" value="1"/>
</dbReference>
<dbReference type="PANTHER" id="PTHR34039">
    <property type="entry name" value="UPF0102 PROTEIN YRAN"/>
    <property type="match status" value="1"/>
</dbReference>
<comment type="similarity">
    <text evidence="1 2">Belongs to the UPF0102 family.</text>
</comment>
<protein>
    <recommendedName>
        <fullName evidence="2">UPF0102 protein CWE25_07070</fullName>
    </recommendedName>
</protein>
<evidence type="ECO:0000256" key="2">
    <source>
        <dbReference type="HAMAP-Rule" id="MF_00048"/>
    </source>
</evidence>
<organism evidence="3 4">
    <name type="scientific">Idiomarina fontislapidosi</name>
    <dbReference type="NCBI Taxonomy" id="263723"/>
    <lineage>
        <taxon>Bacteria</taxon>
        <taxon>Pseudomonadati</taxon>
        <taxon>Pseudomonadota</taxon>
        <taxon>Gammaproteobacteria</taxon>
        <taxon>Alteromonadales</taxon>
        <taxon>Idiomarinaceae</taxon>
        <taxon>Idiomarina</taxon>
    </lineage>
</organism>
<dbReference type="Proteomes" id="UP000287330">
    <property type="component" value="Unassembled WGS sequence"/>
</dbReference>
<dbReference type="OrthoDB" id="9794876at2"/>
<dbReference type="InterPro" id="IPR011335">
    <property type="entry name" value="Restrct_endonuc-II-like"/>
</dbReference>
<reference evidence="4" key="1">
    <citation type="journal article" date="2018" name="Front. Microbiol.">
        <title>Genome-Based Analysis Reveals the Taxonomy and Diversity of the Family Idiomarinaceae.</title>
        <authorList>
            <person name="Liu Y."/>
            <person name="Lai Q."/>
            <person name="Shao Z."/>
        </authorList>
    </citation>
    <scope>NUCLEOTIDE SEQUENCE [LARGE SCALE GENOMIC DNA]</scope>
    <source>
        <strain evidence="4">F23</strain>
    </source>
</reference>
<evidence type="ECO:0000256" key="1">
    <source>
        <dbReference type="ARBA" id="ARBA00006738"/>
    </source>
</evidence>
<dbReference type="HAMAP" id="MF_00048">
    <property type="entry name" value="UPF0102"/>
    <property type="match status" value="1"/>
</dbReference>
<dbReference type="Pfam" id="PF02021">
    <property type="entry name" value="UPF0102"/>
    <property type="match status" value="1"/>
</dbReference>
<accession>A0A432Y2H1</accession>
<keyword evidence="4" id="KW-1185">Reference proteome</keyword>
<sequence>MSTKKRGAEGESLASEYLRKRGLNVIQHNYRVPCGEIDIICREQDCWVFVEVKRRQSSEFASILEQITTRQCQRIRRAAQYFLVEQQVNEYLAKIRFDIITINDSQVSIEWYKDAF</sequence>
<dbReference type="CDD" id="cd20736">
    <property type="entry name" value="PoNe_Nuclease"/>
    <property type="match status" value="1"/>
</dbReference>
<name>A0A432Y2H1_9GAMM</name>
<dbReference type="NCBIfam" id="TIGR00252">
    <property type="entry name" value="YraN family protein"/>
    <property type="match status" value="1"/>
</dbReference>
<evidence type="ECO:0000313" key="3">
    <source>
        <dbReference type="EMBL" id="RUO55132.1"/>
    </source>
</evidence>
<dbReference type="PANTHER" id="PTHR34039:SF1">
    <property type="entry name" value="UPF0102 PROTEIN YRAN"/>
    <property type="match status" value="1"/>
</dbReference>
<dbReference type="InterPro" id="IPR011856">
    <property type="entry name" value="tRNA_endonuc-like_dom_sf"/>
</dbReference>
<dbReference type="EMBL" id="PIPV01000004">
    <property type="protein sequence ID" value="RUO55132.1"/>
    <property type="molecule type" value="Genomic_DNA"/>
</dbReference>
<dbReference type="RefSeq" id="WP_110574174.1">
    <property type="nucleotide sequence ID" value="NZ_PIPV01000004.1"/>
</dbReference>